<accession>A0A8S4G5V3</accession>
<sequence>MLKSLVIFQTIVIVALAKPNYGRGVIVAESCPTGMVKELGRCVWPDRLWKGNTLNKPCVTVGDVDRCPTGMVRYCIEQCCECVNKFWKSNAIEPGIGDFPSRRGNFSAGRCPRGMVRVLHKCVYPDRLKIMING</sequence>
<organism evidence="2 3">
    <name type="scientific">Plutella xylostella</name>
    <name type="common">Diamondback moth</name>
    <name type="synonym">Plutella maculipennis</name>
    <dbReference type="NCBI Taxonomy" id="51655"/>
    <lineage>
        <taxon>Eukaryota</taxon>
        <taxon>Metazoa</taxon>
        <taxon>Ecdysozoa</taxon>
        <taxon>Arthropoda</taxon>
        <taxon>Hexapoda</taxon>
        <taxon>Insecta</taxon>
        <taxon>Pterygota</taxon>
        <taxon>Neoptera</taxon>
        <taxon>Endopterygota</taxon>
        <taxon>Lepidoptera</taxon>
        <taxon>Glossata</taxon>
        <taxon>Ditrysia</taxon>
        <taxon>Yponomeutoidea</taxon>
        <taxon>Plutellidae</taxon>
        <taxon>Plutella</taxon>
    </lineage>
</organism>
<comment type="caution">
    <text evidence="2">The sequence shown here is derived from an EMBL/GenBank/DDBJ whole genome shotgun (WGS) entry which is preliminary data.</text>
</comment>
<keyword evidence="1" id="KW-0732">Signal</keyword>
<protein>
    <submittedName>
        <fullName evidence="2">(diamondback moth) hypothetical protein</fullName>
    </submittedName>
</protein>
<dbReference type="AlphaFoldDB" id="A0A8S4G5V3"/>
<proteinExistence type="predicted"/>
<dbReference type="Proteomes" id="UP000653454">
    <property type="component" value="Unassembled WGS sequence"/>
</dbReference>
<name>A0A8S4G5V3_PLUXY</name>
<evidence type="ECO:0000313" key="2">
    <source>
        <dbReference type="EMBL" id="CAG9135916.1"/>
    </source>
</evidence>
<feature type="chain" id="PRO_5035908552" evidence="1">
    <location>
        <begin position="18"/>
        <end position="134"/>
    </location>
</feature>
<dbReference type="EMBL" id="CAJHNJ030000118">
    <property type="protein sequence ID" value="CAG9135916.1"/>
    <property type="molecule type" value="Genomic_DNA"/>
</dbReference>
<feature type="signal peptide" evidence="1">
    <location>
        <begin position="1"/>
        <end position="17"/>
    </location>
</feature>
<keyword evidence="3" id="KW-1185">Reference proteome</keyword>
<reference evidence="2" key="1">
    <citation type="submission" date="2020-11" db="EMBL/GenBank/DDBJ databases">
        <authorList>
            <person name="Whiteford S."/>
        </authorList>
    </citation>
    <scope>NUCLEOTIDE SEQUENCE</scope>
</reference>
<evidence type="ECO:0000313" key="3">
    <source>
        <dbReference type="Proteomes" id="UP000653454"/>
    </source>
</evidence>
<evidence type="ECO:0000256" key="1">
    <source>
        <dbReference type="SAM" id="SignalP"/>
    </source>
</evidence>
<gene>
    <name evidence="2" type="ORF">PLXY2_LOCUS14188</name>
</gene>